<name>A0ABP4SJ91_9ACTN</name>
<accession>A0ABP4SJ91</accession>
<reference evidence="2" key="1">
    <citation type="journal article" date="2019" name="Int. J. Syst. Evol. Microbiol.">
        <title>The Global Catalogue of Microorganisms (GCM) 10K type strain sequencing project: providing services to taxonomists for standard genome sequencing and annotation.</title>
        <authorList>
            <consortium name="The Broad Institute Genomics Platform"/>
            <consortium name="The Broad Institute Genome Sequencing Center for Infectious Disease"/>
            <person name="Wu L."/>
            <person name="Ma J."/>
        </authorList>
    </citation>
    <scope>NUCLEOTIDE SEQUENCE [LARGE SCALE GENOMIC DNA]</scope>
    <source>
        <strain evidence="2">JCM 14718</strain>
    </source>
</reference>
<keyword evidence="2" id="KW-1185">Reference proteome</keyword>
<sequence length="194" mass="19127">MVVCALIATALMLRADPRTDVLILVAERPVGYMLTAADMRSVAVAADPVLGAIPATERSSLVGHPLTAPLHADALITRSSVGDPAWPPAGQGVAGIALASGRYPPALAAGAQITVVTAAPSANPSSTAGAASGTGTESAATAMRATVVSVTSTDRAAGGADIVLQLILAHADALKLASLPDDQLAVVLVAPGSR</sequence>
<evidence type="ECO:0000313" key="1">
    <source>
        <dbReference type="EMBL" id="GAA1673702.1"/>
    </source>
</evidence>
<comment type="caution">
    <text evidence="1">The sequence shown here is derived from an EMBL/GenBank/DDBJ whole genome shotgun (WGS) entry which is preliminary data.</text>
</comment>
<dbReference type="EMBL" id="BAAANY010000008">
    <property type="protein sequence ID" value="GAA1673702.1"/>
    <property type="molecule type" value="Genomic_DNA"/>
</dbReference>
<dbReference type="Proteomes" id="UP001500618">
    <property type="component" value="Unassembled WGS sequence"/>
</dbReference>
<organism evidence="1 2">
    <name type="scientific">Fodinicola feengrottensis</name>
    <dbReference type="NCBI Taxonomy" id="435914"/>
    <lineage>
        <taxon>Bacteria</taxon>
        <taxon>Bacillati</taxon>
        <taxon>Actinomycetota</taxon>
        <taxon>Actinomycetes</taxon>
        <taxon>Mycobacteriales</taxon>
        <taxon>Fodinicola</taxon>
    </lineage>
</organism>
<protein>
    <recommendedName>
        <fullName evidence="3">SAF domain-containing protein</fullName>
    </recommendedName>
</protein>
<proteinExistence type="predicted"/>
<evidence type="ECO:0008006" key="3">
    <source>
        <dbReference type="Google" id="ProtNLM"/>
    </source>
</evidence>
<gene>
    <name evidence="1" type="ORF">GCM10009765_23840</name>
</gene>
<evidence type="ECO:0000313" key="2">
    <source>
        <dbReference type="Proteomes" id="UP001500618"/>
    </source>
</evidence>